<evidence type="ECO:0000313" key="8">
    <source>
        <dbReference type="EMBL" id="PWF40540.1"/>
    </source>
</evidence>
<evidence type="ECO:0000256" key="5">
    <source>
        <dbReference type="SAM" id="MobiDB-lite"/>
    </source>
</evidence>
<dbReference type="CDD" id="cd07185">
    <property type="entry name" value="OmpA_C-like"/>
    <property type="match status" value="1"/>
</dbReference>
<dbReference type="EMBL" id="PXWF02000322">
    <property type="protein sequence ID" value="PWF40540.1"/>
    <property type="molecule type" value="Genomic_DNA"/>
</dbReference>
<evidence type="ECO:0000256" key="6">
    <source>
        <dbReference type="SAM" id="SignalP"/>
    </source>
</evidence>
<comment type="subcellular location">
    <subcellularLocation>
        <location evidence="1">Cell outer membrane</location>
    </subcellularLocation>
</comment>
<feature type="signal peptide" evidence="6">
    <location>
        <begin position="1"/>
        <end position="31"/>
    </location>
</feature>
<dbReference type="InterPro" id="IPR036737">
    <property type="entry name" value="OmpA-like_sf"/>
</dbReference>
<sequence>MELLMNYSLCKKNFYAILVGFTLLLSGCATTGAGGVATDSSKRTAVKVTQTAKGALITSDERILFDTGRADVKADGKIFVARVAKILKERTKADIVIEGHTDNIGGEKANLQLSASRADAVRTELIRAGIDGKRIAFKGFGPSQPSASNSTPEGRQANRRTEILVVGETVEKIGGASLGDRLSDGLENFLKDPLGTFKKVFE</sequence>
<keyword evidence="3" id="KW-0998">Cell outer membrane</keyword>
<feature type="compositionally biased region" description="Polar residues" evidence="5">
    <location>
        <begin position="143"/>
        <end position="153"/>
    </location>
</feature>
<keyword evidence="9" id="KW-1185">Reference proteome</keyword>
<reference evidence="8 9" key="1">
    <citation type="submission" date="2018-04" db="EMBL/GenBank/DDBJ databases">
        <title>Massilia violaceinigra sp. nov., a novel purple-pigmented bacterium isolated from Tianshan glacier, Xinjiang, China.</title>
        <authorList>
            <person name="Wang H."/>
        </authorList>
    </citation>
    <scope>NUCLEOTIDE SEQUENCE [LARGE SCALE GENOMIC DNA]</scope>
    <source>
        <strain evidence="8 9">B448-2</strain>
    </source>
</reference>
<organism evidence="8 9">
    <name type="scientific">Massilia glaciei</name>
    <dbReference type="NCBI Taxonomy" id="1524097"/>
    <lineage>
        <taxon>Bacteria</taxon>
        <taxon>Pseudomonadati</taxon>
        <taxon>Pseudomonadota</taxon>
        <taxon>Betaproteobacteria</taxon>
        <taxon>Burkholderiales</taxon>
        <taxon>Oxalobacteraceae</taxon>
        <taxon>Telluria group</taxon>
        <taxon>Massilia</taxon>
    </lineage>
</organism>
<dbReference type="Gene3D" id="3.30.1330.60">
    <property type="entry name" value="OmpA-like domain"/>
    <property type="match status" value="1"/>
</dbReference>
<dbReference type="AlphaFoldDB" id="A0A2U2HC83"/>
<feature type="chain" id="PRO_5015700980" evidence="6">
    <location>
        <begin position="32"/>
        <end position="202"/>
    </location>
</feature>
<name>A0A2U2HC83_9BURK</name>
<feature type="domain" description="OmpA-like" evidence="7">
    <location>
        <begin position="52"/>
        <end position="169"/>
    </location>
</feature>
<dbReference type="InterPro" id="IPR006664">
    <property type="entry name" value="OMP_bac"/>
</dbReference>
<accession>A0A2U2HC83</accession>
<dbReference type="InterPro" id="IPR050330">
    <property type="entry name" value="Bact_OuterMem_StrucFunc"/>
</dbReference>
<evidence type="ECO:0000256" key="4">
    <source>
        <dbReference type="PROSITE-ProRule" id="PRU00473"/>
    </source>
</evidence>
<dbReference type="Pfam" id="PF00691">
    <property type="entry name" value="OmpA"/>
    <property type="match status" value="1"/>
</dbReference>
<dbReference type="GO" id="GO:0009279">
    <property type="term" value="C:cell outer membrane"/>
    <property type="evidence" value="ECO:0007669"/>
    <property type="project" value="UniProtKB-SubCell"/>
</dbReference>
<dbReference type="PANTHER" id="PTHR30329:SF21">
    <property type="entry name" value="LIPOPROTEIN YIAD-RELATED"/>
    <property type="match status" value="1"/>
</dbReference>
<keyword evidence="2 4" id="KW-0472">Membrane</keyword>
<comment type="caution">
    <text evidence="8">The sequence shown here is derived from an EMBL/GenBank/DDBJ whole genome shotgun (WGS) entry which is preliminary data.</text>
</comment>
<evidence type="ECO:0000259" key="7">
    <source>
        <dbReference type="PROSITE" id="PS51123"/>
    </source>
</evidence>
<dbReference type="InterPro" id="IPR006665">
    <property type="entry name" value="OmpA-like"/>
</dbReference>
<evidence type="ECO:0000256" key="1">
    <source>
        <dbReference type="ARBA" id="ARBA00004442"/>
    </source>
</evidence>
<gene>
    <name evidence="8" type="ORF">C7C56_025830</name>
</gene>
<keyword evidence="6" id="KW-0732">Signal</keyword>
<dbReference type="PANTHER" id="PTHR30329">
    <property type="entry name" value="STATOR ELEMENT OF FLAGELLAR MOTOR COMPLEX"/>
    <property type="match status" value="1"/>
</dbReference>
<evidence type="ECO:0000256" key="3">
    <source>
        <dbReference type="ARBA" id="ARBA00023237"/>
    </source>
</evidence>
<dbReference type="SUPFAM" id="SSF103088">
    <property type="entry name" value="OmpA-like"/>
    <property type="match status" value="1"/>
</dbReference>
<dbReference type="PRINTS" id="PR01021">
    <property type="entry name" value="OMPADOMAIN"/>
</dbReference>
<evidence type="ECO:0000313" key="9">
    <source>
        <dbReference type="Proteomes" id="UP000241421"/>
    </source>
</evidence>
<protein>
    <submittedName>
        <fullName evidence="8">OmpA family protein</fullName>
    </submittedName>
</protein>
<evidence type="ECO:0000256" key="2">
    <source>
        <dbReference type="ARBA" id="ARBA00023136"/>
    </source>
</evidence>
<feature type="region of interest" description="Disordered" evidence="5">
    <location>
        <begin position="139"/>
        <end position="160"/>
    </location>
</feature>
<proteinExistence type="predicted"/>
<dbReference type="PROSITE" id="PS51123">
    <property type="entry name" value="OMPA_2"/>
    <property type="match status" value="1"/>
</dbReference>
<dbReference type="OrthoDB" id="9782229at2"/>
<dbReference type="Proteomes" id="UP000241421">
    <property type="component" value="Unassembled WGS sequence"/>
</dbReference>